<organism evidence="2 3">
    <name type="scientific">Bacillus xiamenensis</name>
    <dbReference type="NCBI Taxonomy" id="1178537"/>
    <lineage>
        <taxon>Bacteria</taxon>
        <taxon>Bacillati</taxon>
        <taxon>Bacillota</taxon>
        <taxon>Bacilli</taxon>
        <taxon>Bacillales</taxon>
        <taxon>Bacillaceae</taxon>
        <taxon>Bacillus</taxon>
    </lineage>
</organism>
<comment type="caution">
    <text evidence="2">The sequence shown here is derived from an EMBL/GenBank/DDBJ whole genome shotgun (WGS) entry which is preliminary data.</text>
</comment>
<accession>A0ABT4EWM1</accession>
<evidence type="ECO:0000313" key="3">
    <source>
        <dbReference type="Proteomes" id="UP001527057"/>
    </source>
</evidence>
<evidence type="ECO:0000313" key="2">
    <source>
        <dbReference type="EMBL" id="MCY9574224.1"/>
    </source>
</evidence>
<dbReference type="RefSeq" id="WP_010891073.1">
    <property type="nucleotide sequence ID" value="NZ_JAMDMH010000002.1"/>
</dbReference>
<keyword evidence="3" id="KW-1185">Reference proteome</keyword>
<sequence>MKKIVFIMTTLILVFSLSPYSGNGNVAVAEEKTSDEKIVNEANDIAEKYGFETVPEEKISTKNTLNFNSVEEFEKFLKEESAKDKALNADKNVVKEVSENPVMFLAASKAKTTTKTYSYKEYNGTGYIGSYARVKRTGGKVKSVNVWSEQNGFIFGITWTQRTTWYNLNAKKTGGKAYVRGTKLYGMNVVGQPVGYSKSVTYTVKF</sequence>
<protein>
    <submittedName>
        <fullName evidence="2">Uncharacterized protein</fullName>
    </submittedName>
</protein>
<dbReference type="EMBL" id="JAMDMH010000002">
    <property type="protein sequence ID" value="MCY9574224.1"/>
    <property type="molecule type" value="Genomic_DNA"/>
</dbReference>
<feature type="chain" id="PRO_5046035987" evidence="1">
    <location>
        <begin position="22"/>
        <end position="206"/>
    </location>
</feature>
<reference evidence="2 3" key="1">
    <citation type="submission" date="2022-05" db="EMBL/GenBank/DDBJ databases">
        <title>Genome Sequencing of Bee-Associated Microbes.</title>
        <authorList>
            <person name="Dunlap C."/>
        </authorList>
    </citation>
    <scope>NUCLEOTIDE SEQUENCE [LARGE SCALE GENOMIC DNA]</scope>
    <source>
        <strain evidence="2 3">CBP-1093</strain>
    </source>
</reference>
<evidence type="ECO:0000256" key="1">
    <source>
        <dbReference type="SAM" id="SignalP"/>
    </source>
</evidence>
<proteinExistence type="predicted"/>
<gene>
    <name evidence="2" type="ORF">M5W27_00055</name>
</gene>
<dbReference type="Proteomes" id="UP001527057">
    <property type="component" value="Unassembled WGS sequence"/>
</dbReference>
<name>A0ABT4EWM1_9BACI</name>
<feature type="signal peptide" evidence="1">
    <location>
        <begin position="1"/>
        <end position="21"/>
    </location>
</feature>
<keyword evidence="1" id="KW-0732">Signal</keyword>